<organism evidence="2 3">
    <name type="scientific">Toxocara canis</name>
    <name type="common">Canine roundworm</name>
    <dbReference type="NCBI Taxonomy" id="6265"/>
    <lineage>
        <taxon>Eukaryota</taxon>
        <taxon>Metazoa</taxon>
        <taxon>Ecdysozoa</taxon>
        <taxon>Nematoda</taxon>
        <taxon>Chromadorea</taxon>
        <taxon>Rhabditida</taxon>
        <taxon>Spirurina</taxon>
        <taxon>Ascaridomorpha</taxon>
        <taxon>Ascaridoidea</taxon>
        <taxon>Toxocaridae</taxon>
        <taxon>Toxocara</taxon>
    </lineage>
</organism>
<sequence length="183" mass="21289">MIKWISRGNPTEAARMLLQREDIVATNEEDLLKITPCQKVLVDKIFEKHKIDGKCYGRLPVRVGKEIVFVKQRSTDLIENATEINCEETDQRKMTLHKAVRMNEDEKVENEDLTAFDGSPLTNWEKEKLDMAIAMITRRQVRKRDERKSAQGKEKGIIDELRNGAKRVLNEIEREVDVAREQI</sequence>
<dbReference type="Proteomes" id="UP000050794">
    <property type="component" value="Unassembled WGS sequence"/>
</dbReference>
<dbReference type="WBParaSite" id="TCNE_0002020001-mRNA-1">
    <property type="protein sequence ID" value="TCNE_0002020001-mRNA-1"/>
    <property type="gene ID" value="TCNE_0002020001"/>
</dbReference>
<dbReference type="Pfam" id="PF24664">
    <property type="entry name" value="Monjiviricetes_fusion"/>
    <property type="match status" value="1"/>
</dbReference>
<protein>
    <submittedName>
        <fullName evidence="3">PDZ domain-containing protein</fullName>
    </submittedName>
</protein>
<reference evidence="1 2" key="2">
    <citation type="submission" date="2018-11" db="EMBL/GenBank/DDBJ databases">
        <authorList>
            <consortium name="Pathogen Informatics"/>
        </authorList>
    </citation>
    <scope>NUCLEOTIDE SEQUENCE [LARGE SCALE GENOMIC DNA]</scope>
</reference>
<evidence type="ECO:0000313" key="1">
    <source>
        <dbReference type="EMBL" id="VDM51517.1"/>
    </source>
</evidence>
<evidence type="ECO:0000313" key="3">
    <source>
        <dbReference type="WBParaSite" id="TCNE_0002020001-mRNA-1"/>
    </source>
</evidence>
<reference evidence="3" key="1">
    <citation type="submission" date="2016-06" db="UniProtKB">
        <authorList>
            <consortium name="WormBaseParasite"/>
        </authorList>
    </citation>
    <scope>IDENTIFICATION</scope>
</reference>
<dbReference type="EMBL" id="UYWY01028600">
    <property type="protein sequence ID" value="VDM51517.1"/>
    <property type="molecule type" value="Genomic_DNA"/>
</dbReference>
<name>A0A183VHH6_TOXCA</name>
<proteinExistence type="predicted"/>
<accession>A0A183VHH6</accession>
<dbReference type="AlphaFoldDB" id="A0A183VHH6"/>
<gene>
    <name evidence="1" type="ORF">TCNE_LOCUS20196</name>
</gene>
<evidence type="ECO:0000313" key="2">
    <source>
        <dbReference type="Proteomes" id="UP000050794"/>
    </source>
</evidence>
<keyword evidence="2" id="KW-1185">Reference proteome</keyword>